<protein>
    <submittedName>
        <fullName evidence="1">Uncharacterized protein</fullName>
    </submittedName>
</protein>
<organism evidence="1 2">
    <name type="scientific">Magallana gigas</name>
    <name type="common">Pacific oyster</name>
    <name type="synonym">Crassostrea gigas</name>
    <dbReference type="NCBI Taxonomy" id="29159"/>
    <lineage>
        <taxon>Eukaryota</taxon>
        <taxon>Metazoa</taxon>
        <taxon>Spiralia</taxon>
        <taxon>Lophotrochozoa</taxon>
        <taxon>Mollusca</taxon>
        <taxon>Bivalvia</taxon>
        <taxon>Autobranchia</taxon>
        <taxon>Pteriomorphia</taxon>
        <taxon>Ostreida</taxon>
        <taxon>Ostreoidea</taxon>
        <taxon>Ostreidae</taxon>
        <taxon>Magallana</taxon>
    </lineage>
</organism>
<keyword evidence="2" id="KW-1185">Reference proteome</keyword>
<evidence type="ECO:0000313" key="1">
    <source>
        <dbReference type="EnsemblMetazoa" id="G29912.1:cds"/>
    </source>
</evidence>
<sequence length="107" mass="12182">MTQHMMECQYPELFSDKTYSEVNCGMRKEIKSYCNYRNVSDAGSLLCENDHPSCENKTDGLHEWQARADNGSYIQCLKERLVKLGSFLGDVHDAQILALISIQAVMD</sequence>
<proteinExistence type="predicted"/>
<dbReference type="AlphaFoldDB" id="A0A8W8LWH8"/>
<dbReference type="Proteomes" id="UP000005408">
    <property type="component" value="Unassembled WGS sequence"/>
</dbReference>
<evidence type="ECO:0000313" key="2">
    <source>
        <dbReference type="Proteomes" id="UP000005408"/>
    </source>
</evidence>
<dbReference type="EnsemblMetazoa" id="G29912.1">
    <property type="protein sequence ID" value="G29912.1:cds"/>
    <property type="gene ID" value="G29912"/>
</dbReference>
<reference evidence="1" key="1">
    <citation type="submission" date="2022-08" db="UniProtKB">
        <authorList>
            <consortium name="EnsemblMetazoa"/>
        </authorList>
    </citation>
    <scope>IDENTIFICATION</scope>
    <source>
        <strain evidence="1">05x7-T-G4-1.051#20</strain>
    </source>
</reference>
<accession>A0A8W8LWH8</accession>
<name>A0A8W8LWH8_MAGGI</name>